<accession>A0ABR7IM28</accession>
<dbReference type="EMBL" id="JACOQG010000046">
    <property type="protein sequence ID" value="MBC5781081.1"/>
    <property type="molecule type" value="Genomic_DNA"/>
</dbReference>
<proteinExistence type="predicted"/>
<comment type="caution">
    <text evidence="1">The sequence shown here is derived from an EMBL/GenBank/DDBJ whole genome shotgun (WGS) entry which is preliminary data.</text>
</comment>
<evidence type="ECO:0000313" key="1">
    <source>
        <dbReference type="EMBL" id="MBC5781081.1"/>
    </source>
</evidence>
<gene>
    <name evidence="1" type="ORF">H8Z82_15840</name>
</gene>
<sequence length="52" mass="5820">MSRKFKVPICDYLSPPFRMYMESLIVNPCGPIVLGIDHSSAAMVQETMVCVN</sequence>
<keyword evidence="2" id="KW-1185">Reference proteome</keyword>
<protein>
    <submittedName>
        <fullName evidence="1">Uncharacterized protein</fullName>
    </submittedName>
</protein>
<evidence type="ECO:0000313" key="2">
    <source>
        <dbReference type="Proteomes" id="UP000649826"/>
    </source>
</evidence>
<organism evidence="1 2">
    <name type="scientific">Blautia difficilis</name>
    <dbReference type="NCBI Taxonomy" id="2763027"/>
    <lineage>
        <taxon>Bacteria</taxon>
        <taxon>Bacillati</taxon>
        <taxon>Bacillota</taxon>
        <taxon>Clostridia</taxon>
        <taxon>Lachnospirales</taxon>
        <taxon>Lachnospiraceae</taxon>
        <taxon>Blautia</taxon>
    </lineage>
</organism>
<name>A0ABR7IM28_9FIRM</name>
<dbReference type="Proteomes" id="UP000649826">
    <property type="component" value="Unassembled WGS sequence"/>
</dbReference>
<reference evidence="1 2" key="1">
    <citation type="submission" date="2020-08" db="EMBL/GenBank/DDBJ databases">
        <title>Genome public.</title>
        <authorList>
            <person name="Liu C."/>
            <person name="Sun Q."/>
        </authorList>
    </citation>
    <scope>NUCLEOTIDE SEQUENCE [LARGE SCALE GENOMIC DNA]</scope>
    <source>
        <strain evidence="1 2">M29</strain>
    </source>
</reference>